<dbReference type="Proteomes" id="UP000198970">
    <property type="component" value="Chromosome I"/>
</dbReference>
<accession>A0ABY1C409</accession>
<keyword evidence="2" id="KW-1185">Reference proteome</keyword>
<organism evidence="1 2">
    <name type="scientific">Lacrimispora sphenoides JCM 1415</name>
    <dbReference type="NCBI Taxonomy" id="1297793"/>
    <lineage>
        <taxon>Bacteria</taxon>
        <taxon>Bacillati</taxon>
        <taxon>Bacillota</taxon>
        <taxon>Clostridia</taxon>
        <taxon>Lachnospirales</taxon>
        <taxon>Lachnospiraceae</taxon>
        <taxon>Lacrimispora</taxon>
    </lineage>
</organism>
<protein>
    <submittedName>
        <fullName evidence="1">Uncharacterized protein</fullName>
    </submittedName>
</protein>
<gene>
    <name evidence="1" type="ORF">SAMN02745906_0753</name>
</gene>
<proteinExistence type="predicted"/>
<evidence type="ECO:0000313" key="2">
    <source>
        <dbReference type="Proteomes" id="UP000198970"/>
    </source>
</evidence>
<sequence>MSMRAYDRLPVIRYNEGYMLPTLEKAGETYAVRLAEGFDMQYLFIIFEYC</sequence>
<reference evidence="1 2" key="1">
    <citation type="submission" date="2016-10" db="EMBL/GenBank/DDBJ databases">
        <authorList>
            <person name="Varghese N."/>
            <person name="Submissions S."/>
        </authorList>
    </citation>
    <scope>NUCLEOTIDE SEQUENCE [LARGE SCALE GENOMIC DNA]</scope>
    <source>
        <strain evidence="1 2">ATCC 19403</strain>
    </source>
</reference>
<dbReference type="EMBL" id="LT630003">
    <property type="protein sequence ID" value="SET62648.1"/>
    <property type="molecule type" value="Genomic_DNA"/>
</dbReference>
<evidence type="ECO:0000313" key="1">
    <source>
        <dbReference type="EMBL" id="SET62648.1"/>
    </source>
</evidence>
<name>A0ABY1C409_9FIRM</name>